<sequence>MAELSLRRHLAQIGEPKSTVGPRIPTDFHVIPPSGRLRDIMKAMRSPKPEQWTKQDQGVFSNEDWTEECQGVTHDSSYWYLSSNHEGKQRVYRMSLANDIVGHVKLAGNGSHHLGDIDYHDGRIYCAMEDDPVQIVVIDTPPFTAWWAAALVGESGGSPPQDRCAWCAVNPWNGLLYSWNGTQSRYENTLLAYRLDDAGRRFVHQPAANIVLPEKLLWVQGAVFSNNGHVFLASNTTNDIRCYSVLNGHYLGRVPIPKTGSGLWGELNEEVEGLTIWDGISYDGVATDVHLILLDNDSTNDDDVYFKHYHVPLSEDL</sequence>
<organism evidence="1 2">
    <name type="scientific">Rhodococcus daqingensis</name>
    <dbReference type="NCBI Taxonomy" id="2479363"/>
    <lineage>
        <taxon>Bacteria</taxon>
        <taxon>Bacillati</taxon>
        <taxon>Actinomycetota</taxon>
        <taxon>Actinomycetes</taxon>
        <taxon>Mycobacteriales</taxon>
        <taxon>Nocardiaceae</taxon>
        <taxon>Rhodococcus</taxon>
    </lineage>
</organism>
<dbReference type="EMBL" id="JBHTCS010000028">
    <property type="protein sequence ID" value="MFC7450662.1"/>
    <property type="molecule type" value="Genomic_DNA"/>
</dbReference>
<evidence type="ECO:0000313" key="1">
    <source>
        <dbReference type="EMBL" id="MFC7450662.1"/>
    </source>
</evidence>
<gene>
    <name evidence="1" type="ORF">ACFQS9_22435</name>
</gene>
<comment type="caution">
    <text evidence="1">The sequence shown here is derived from an EMBL/GenBank/DDBJ whole genome shotgun (WGS) entry which is preliminary data.</text>
</comment>
<evidence type="ECO:0000313" key="2">
    <source>
        <dbReference type="Proteomes" id="UP001596484"/>
    </source>
</evidence>
<dbReference type="SUPFAM" id="SSF63825">
    <property type="entry name" value="YWTD domain"/>
    <property type="match status" value="1"/>
</dbReference>
<protein>
    <submittedName>
        <fullName evidence="1">Uncharacterized protein</fullName>
    </submittedName>
</protein>
<keyword evidence="2" id="KW-1185">Reference proteome</keyword>
<reference evidence="2" key="1">
    <citation type="journal article" date="2019" name="Int. J. Syst. Evol. Microbiol.">
        <title>The Global Catalogue of Microorganisms (GCM) 10K type strain sequencing project: providing services to taxonomists for standard genome sequencing and annotation.</title>
        <authorList>
            <consortium name="The Broad Institute Genomics Platform"/>
            <consortium name="The Broad Institute Genome Sequencing Center for Infectious Disease"/>
            <person name="Wu L."/>
            <person name="Ma J."/>
        </authorList>
    </citation>
    <scope>NUCLEOTIDE SEQUENCE [LARGE SCALE GENOMIC DNA]</scope>
    <source>
        <strain evidence="2">ICMP 19430</strain>
    </source>
</reference>
<dbReference type="Proteomes" id="UP001596484">
    <property type="component" value="Unassembled WGS sequence"/>
</dbReference>
<proteinExistence type="predicted"/>
<accession>A0ABW2S414</accession>
<name>A0ABW2S414_9NOCA</name>
<dbReference type="RefSeq" id="WP_378408769.1">
    <property type="nucleotide sequence ID" value="NZ_JBHTCS010000028.1"/>
</dbReference>